<evidence type="ECO:0000313" key="3">
    <source>
        <dbReference type="Proteomes" id="UP000268727"/>
    </source>
</evidence>
<reference evidence="2 3" key="1">
    <citation type="submission" date="2018-11" db="EMBL/GenBank/DDBJ databases">
        <title>Sequencing the genomes of 1000 actinobacteria strains.</title>
        <authorList>
            <person name="Klenk H.-P."/>
        </authorList>
    </citation>
    <scope>NUCLEOTIDE SEQUENCE [LARGE SCALE GENOMIC DNA]</scope>
    <source>
        <strain evidence="2 3">DSM 44231</strain>
    </source>
</reference>
<evidence type="ECO:0000313" key="2">
    <source>
        <dbReference type="EMBL" id="ROP41586.1"/>
    </source>
</evidence>
<proteinExistence type="predicted"/>
<evidence type="ECO:0000256" key="1">
    <source>
        <dbReference type="SAM" id="MobiDB-lite"/>
    </source>
</evidence>
<dbReference type="EMBL" id="RJKM01000001">
    <property type="protein sequence ID" value="ROP41586.1"/>
    <property type="molecule type" value="Genomic_DNA"/>
</dbReference>
<keyword evidence="3" id="KW-1185">Reference proteome</keyword>
<organism evidence="2 3">
    <name type="scientific">Saccharothrix texasensis</name>
    <dbReference type="NCBI Taxonomy" id="103734"/>
    <lineage>
        <taxon>Bacteria</taxon>
        <taxon>Bacillati</taxon>
        <taxon>Actinomycetota</taxon>
        <taxon>Actinomycetes</taxon>
        <taxon>Pseudonocardiales</taxon>
        <taxon>Pseudonocardiaceae</taxon>
        <taxon>Saccharothrix</taxon>
    </lineage>
</organism>
<dbReference type="RefSeq" id="WP_148088986.1">
    <property type="nucleotide sequence ID" value="NZ_RJKM01000001.1"/>
</dbReference>
<comment type="caution">
    <text evidence="2">The sequence shown here is derived from an EMBL/GenBank/DDBJ whole genome shotgun (WGS) entry which is preliminary data.</text>
</comment>
<feature type="region of interest" description="Disordered" evidence="1">
    <location>
        <begin position="1"/>
        <end position="24"/>
    </location>
</feature>
<name>A0A3N1HGH1_9PSEU</name>
<protein>
    <submittedName>
        <fullName evidence="2">Uncharacterized protein</fullName>
    </submittedName>
</protein>
<sequence length="83" mass="9043">MAERIIRPTATAPTTNGPDPPVRSPIADRVRAGPKAGLGGIGLPVDRPVLVLVGGGMAWRRRVRCRTRWRRCSTRAATGEWSR</sequence>
<dbReference type="Proteomes" id="UP000268727">
    <property type="component" value="Unassembled WGS sequence"/>
</dbReference>
<gene>
    <name evidence="2" type="ORF">EDD40_7022</name>
</gene>
<accession>A0A3N1HGH1</accession>
<dbReference type="AlphaFoldDB" id="A0A3N1HGH1"/>